<comment type="caution">
    <text evidence="2">The sequence shown here is derived from an EMBL/GenBank/DDBJ whole genome shotgun (WGS) entry which is preliminary data.</text>
</comment>
<dbReference type="Proteomes" id="UP001375240">
    <property type="component" value="Unassembled WGS sequence"/>
</dbReference>
<name>A0AAV9VAS8_9PEZI</name>
<evidence type="ECO:0000256" key="1">
    <source>
        <dbReference type="SAM" id="MobiDB-lite"/>
    </source>
</evidence>
<evidence type="ECO:0000313" key="2">
    <source>
        <dbReference type="EMBL" id="KAK6359097.1"/>
    </source>
</evidence>
<evidence type="ECO:0000313" key="3">
    <source>
        <dbReference type="Proteomes" id="UP001375240"/>
    </source>
</evidence>
<dbReference type="AlphaFoldDB" id="A0AAV9VAS8"/>
<organism evidence="2 3">
    <name type="scientific">Orbilia brochopaga</name>
    <dbReference type="NCBI Taxonomy" id="3140254"/>
    <lineage>
        <taxon>Eukaryota</taxon>
        <taxon>Fungi</taxon>
        <taxon>Dikarya</taxon>
        <taxon>Ascomycota</taxon>
        <taxon>Pezizomycotina</taxon>
        <taxon>Orbiliomycetes</taxon>
        <taxon>Orbiliales</taxon>
        <taxon>Orbiliaceae</taxon>
        <taxon>Orbilia</taxon>
    </lineage>
</organism>
<dbReference type="EMBL" id="JAVHNQ010000001">
    <property type="protein sequence ID" value="KAK6359097.1"/>
    <property type="molecule type" value="Genomic_DNA"/>
</dbReference>
<accession>A0AAV9VAS8</accession>
<feature type="region of interest" description="Disordered" evidence="1">
    <location>
        <begin position="386"/>
        <end position="437"/>
    </location>
</feature>
<sequence length="437" mass="47637">MQVLSTSAIAVGMITSMDVKNRKHGIASRKVAGEQCSYASNVNMESSPKTPPSAQPHEEAGTSLMTFNSNEIKHSVDDNDAENPGDDFTQTTTNVADCLRQLHQLDMKSPSTANMKSSDTIDTVKAKIHKDFCLYEELDPGEDLSRYEDPSAVHAPDKLEHCDESTTSVMAAPRLLAAGGGSKDIKHTADHNHHPREFHSVPTDKLLLRTTSRKVQLHTNLPGLSSALHRDLAVAYGSPPEKSPRSNKIVHQPSHGYRSSSVYISLPLSRLVSRFFATVTVFGKSSALPAELPTDIDIEHYYPQIQISYTHITNFISNHTAHFTSSLSCLVFHEWPDLLAAWISQSTIFPSALKRIASLSTAAATAVITSLPITTYLLKLRPPATTTTTTLPKWRPTLTSTQPASPATSSPHYQTSQCPSSQTSTGSTPHSQIQTAF</sequence>
<keyword evidence="3" id="KW-1185">Reference proteome</keyword>
<proteinExistence type="predicted"/>
<reference evidence="2 3" key="1">
    <citation type="submission" date="2019-10" db="EMBL/GenBank/DDBJ databases">
        <authorList>
            <person name="Palmer J.M."/>
        </authorList>
    </citation>
    <scope>NUCLEOTIDE SEQUENCE [LARGE SCALE GENOMIC DNA]</scope>
    <source>
        <strain evidence="2 3">TWF696</strain>
    </source>
</reference>
<protein>
    <submittedName>
        <fullName evidence="2">Uncharacterized protein</fullName>
    </submittedName>
</protein>
<gene>
    <name evidence="2" type="ORF">TWF696_000264</name>
</gene>